<keyword evidence="3" id="KW-1185">Reference proteome</keyword>
<dbReference type="Proteomes" id="UP000230233">
    <property type="component" value="Chromosome II"/>
</dbReference>
<dbReference type="EMBL" id="PDUG01000002">
    <property type="protein sequence ID" value="PIC46062.1"/>
    <property type="molecule type" value="Genomic_DNA"/>
</dbReference>
<comment type="caution">
    <text evidence="2">The sequence shown here is derived from an EMBL/GenBank/DDBJ whole genome shotgun (WGS) entry which is preliminary data.</text>
</comment>
<evidence type="ECO:0000256" key="1">
    <source>
        <dbReference type="SAM" id="MobiDB-lite"/>
    </source>
</evidence>
<proteinExistence type="predicted"/>
<feature type="compositionally biased region" description="Basic residues" evidence="1">
    <location>
        <begin position="41"/>
        <end position="51"/>
    </location>
</feature>
<name>A0A2G5V2N2_9PELO</name>
<gene>
    <name evidence="2" type="primary">Cnig_chr_II.g5871</name>
    <name evidence="2" type="ORF">B9Z55_005871</name>
</gene>
<evidence type="ECO:0000313" key="3">
    <source>
        <dbReference type="Proteomes" id="UP000230233"/>
    </source>
</evidence>
<accession>A0A2G5V2N2</accession>
<evidence type="ECO:0000313" key="2">
    <source>
        <dbReference type="EMBL" id="PIC46062.1"/>
    </source>
</evidence>
<feature type="compositionally biased region" description="Pro residues" evidence="1">
    <location>
        <begin position="21"/>
        <end position="31"/>
    </location>
</feature>
<feature type="compositionally biased region" description="Basic residues" evidence="1">
    <location>
        <begin position="1"/>
        <end position="12"/>
    </location>
</feature>
<organism evidence="2 3">
    <name type="scientific">Caenorhabditis nigoni</name>
    <dbReference type="NCBI Taxonomy" id="1611254"/>
    <lineage>
        <taxon>Eukaryota</taxon>
        <taxon>Metazoa</taxon>
        <taxon>Ecdysozoa</taxon>
        <taxon>Nematoda</taxon>
        <taxon>Chromadorea</taxon>
        <taxon>Rhabditida</taxon>
        <taxon>Rhabditina</taxon>
        <taxon>Rhabditomorpha</taxon>
        <taxon>Rhabditoidea</taxon>
        <taxon>Rhabditidae</taxon>
        <taxon>Peloderinae</taxon>
        <taxon>Caenorhabditis</taxon>
    </lineage>
</organism>
<dbReference type="AlphaFoldDB" id="A0A2G5V2N2"/>
<protein>
    <submittedName>
        <fullName evidence="2">Uncharacterized protein</fullName>
    </submittedName>
</protein>
<sequence length="143" mass="15575">MAPRRETRRHTAANRTAEPIGSPPPKPPTPEPSERKSEAKGKKKFKRVPKLHKNRSLFRTANTITDITAQNGIPPLSTRCTRYIIVADIEKAVSQITQLPRSAKALGSIAADTDTVQLPGATAFEFTDSGTKVNCRHTSESSA</sequence>
<feature type="region of interest" description="Disordered" evidence="1">
    <location>
        <begin position="1"/>
        <end position="51"/>
    </location>
</feature>
<reference evidence="3" key="1">
    <citation type="submission" date="2017-10" db="EMBL/GenBank/DDBJ databases">
        <title>Rapid genome shrinkage in a self-fertile nematode reveals novel sperm competition proteins.</title>
        <authorList>
            <person name="Yin D."/>
            <person name="Schwarz E.M."/>
            <person name="Thomas C.G."/>
            <person name="Felde R.L."/>
            <person name="Korf I.F."/>
            <person name="Cutter A.D."/>
            <person name="Schartner C.M."/>
            <person name="Ralston E.J."/>
            <person name="Meyer B.J."/>
            <person name="Haag E.S."/>
        </authorList>
    </citation>
    <scope>NUCLEOTIDE SEQUENCE [LARGE SCALE GENOMIC DNA]</scope>
    <source>
        <strain evidence="3">JU1422</strain>
    </source>
</reference>